<proteinExistence type="predicted"/>
<dbReference type="Gene3D" id="2.60.40.740">
    <property type="match status" value="2"/>
</dbReference>
<keyword evidence="2" id="KW-1185">Reference proteome</keyword>
<evidence type="ECO:0000313" key="1">
    <source>
        <dbReference type="EMBL" id="KGE89098.1"/>
    </source>
</evidence>
<comment type="caution">
    <text evidence="1">The sequence shown here is derived from an EMBL/GenBank/DDBJ whole genome shotgun (WGS) entry which is preliminary data.</text>
</comment>
<dbReference type="AlphaFoldDB" id="A0A098SBQ8"/>
<evidence type="ECO:0008006" key="3">
    <source>
        <dbReference type="Google" id="ProtNLM"/>
    </source>
</evidence>
<dbReference type="InterPro" id="IPR013783">
    <property type="entry name" value="Ig-like_fold"/>
</dbReference>
<dbReference type="Pfam" id="PF13585">
    <property type="entry name" value="CHU_C"/>
    <property type="match status" value="1"/>
</dbReference>
<accession>A0A098SBQ8</accession>
<organism evidence="1 2">
    <name type="scientific">Phaeodactylibacter xiamenensis</name>
    <dbReference type="NCBI Taxonomy" id="1524460"/>
    <lineage>
        <taxon>Bacteria</taxon>
        <taxon>Pseudomonadati</taxon>
        <taxon>Bacteroidota</taxon>
        <taxon>Saprospiria</taxon>
        <taxon>Saprospirales</taxon>
        <taxon>Haliscomenobacteraceae</taxon>
        <taxon>Phaeodactylibacter</taxon>
    </lineage>
</organism>
<dbReference type="EMBL" id="JPOS01000012">
    <property type="protein sequence ID" value="KGE89098.1"/>
    <property type="molecule type" value="Genomic_DNA"/>
</dbReference>
<dbReference type="SUPFAM" id="SSF49299">
    <property type="entry name" value="PKD domain"/>
    <property type="match status" value="1"/>
</dbReference>
<dbReference type="Pfam" id="PF13573">
    <property type="entry name" value="SprB"/>
    <property type="match status" value="5"/>
</dbReference>
<gene>
    <name evidence="1" type="ORF">IX84_04815</name>
</gene>
<dbReference type="InterPro" id="IPR026341">
    <property type="entry name" value="T9SS_type_B"/>
</dbReference>
<dbReference type="NCBIfam" id="TIGR04131">
    <property type="entry name" value="Bac_Flav_CTERM"/>
    <property type="match status" value="1"/>
</dbReference>
<dbReference type="InterPro" id="IPR035986">
    <property type="entry name" value="PKD_dom_sf"/>
</dbReference>
<dbReference type="STRING" id="1524460.IX84_04815"/>
<sequence>MPLALLAQGEDCNTATNLPNVSSWCSEGGAYTNVGFEDSGFTTGCFPNNQDNFDVWFSFVAEATTVNVSVAGATGQSNGGTLQNPQFAVYSGECGMLTEIGCFSDAIGVGSGQLFAGPLEIGQTYYIQVGARAGNQGTFQLCVNNYNDIPDPSSDCNTGVILCDKSPFTVEQVTGVGSNPNEIGDVACSTFSCPLSESGSAWYKWTCDEAGSLTFSLTPLNPADDLDFILYQLPNGVNDCDDKFDLRCMASGEVVGATFDIWEPCTGATGLADGEEDTSENCGCDPGDDNFVAPIEMEAGVSYALVVNNFSQSGNGFTVEFGGTGTFLGPEAEFRTEPELDTLCLENSITFVDESSFIGGLSGWEWTFGEDASPATATGQGPHEVTYSSPGLKSVLLRVLTSDGCIVSHVETIYVKCCESSFTIDDTISDVLCPDDSTGVIFLTVANGNPPYVFNWSNGENTPGISNLPPGNYTVTITDDFTCDSVLTYTVNSPPPLDVDTLITMPTCNGGTDGGIELQLTGGTPPYEYSWEGQPFGNDNTLTDLPVGDYEVVIRDANGCITELTIPVRELELMLDPAQPGIVNPSCTGFSDGAITINIANGQPPYQYNFNDGNGFVTTNSVSGLSAGAYTVNALDANLCEGTFNIVLEDPPLLVAGLDVQGISCFGEADALITATPEGGTGGYSIQWSTGSAEATIRGLGEGTYSYTVTDANGCVASADTTITQPPLLELSILDIQDVLCFGDTTGIVVLEGTGGVPPYEFSSDGQVFQVAPAFDSLAAGNYTFAVMDANGCLASIQGSVSQPPELIVDAGEDIRIELGYSGQIDASVSNPDVAYSWMPPDSLSCIDCEDPGANPVNTTLYTLTVTDENGCLAVDSVTVRVIKNRPVFIPNAFSPNADGRNDAFTVYAGPGARRVQELKIFNRWGGMVYEGQNYPPNAPEFGWDGTFRGEPAQIGVYAYYAKVEFIDGIVVLFEGDIQVVR</sequence>
<reference evidence="1 2" key="1">
    <citation type="journal article" date="2014" name="Int. J. Syst. Evol. Microbiol.">
        <title>Phaeodactylibacter xiamenensis gen. nov., sp. nov., a member of the family Saprospiraceae isolated from the marine alga Phaeodactylum tricornutum.</title>
        <authorList>
            <person name="Chen Z.Jr."/>
            <person name="Lei X."/>
            <person name="Lai Q."/>
            <person name="Li Y."/>
            <person name="Zhang B."/>
            <person name="Zhang J."/>
            <person name="Zhang H."/>
            <person name="Yang L."/>
            <person name="Zheng W."/>
            <person name="Tian Y."/>
            <person name="Yu Z."/>
            <person name="Xu H.Jr."/>
            <person name="Zheng T."/>
        </authorList>
    </citation>
    <scope>NUCLEOTIDE SEQUENCE [LARGE SCALE GENOMIC DNA]</scope>
    <source>
        <strain evidence="1 2">KD52</strain>
    </source>
</reference>
<evidence type="ECO:0000313" key="2">
    <source>
        <dbReference type="Proteomes" id="UP000029736"/>
    </source>
</evidence>
<name>A0A098SBQ8_9BACT</name>
<dbReference type="Gene3D" id="2.60.40.10">
    <property type="entry name" value="Immunoglobulins"/>
    <property type="match status" value="1"/>
</dbReference>
<dbReference type="InterPro" id="IPR025667">
    <property type="entry name" value="SprB_repeat"/>
</dbReference>
<protein>
    <recommendedName>
        <fullName evidence="3">PKD domain-containing protein</fullName>
    </recommendedName>
</protein>
<dbReference type="Proteomes" id="UP000029736">
    <property type="component" value="Unassembled WGS sequence"/>
</dbReference>